<evidence type="ECO:0000259" key="9">
    <source>
        <dbReference type="PROSITE" id="PS50157"/>
    </source>
</evidence>
<dbReference type="GO" id="GO:0000785">
    <property type="term" value="C:chromatin"/>
    <property type="evidence" value="ECO:0007669"/>
    <property type="project" value="TreeGrafter"/>
</dbReference>
<dbReference type="PANTHER" id="PTHR40626:SF11">
    <property type="entry name" value="ZINC FINGER PROTEIN YPR022C"/>
    <property type="match status" value="1"/>
</dbReference>
<evidence type="ECO:0000256" key="4">
    <source>
        <dbReference type="ARBA" id="ARBA00022771"/>
    </source>
</evidence>
<evidence type="ECO:0000313" key="11">
    <source>
        <dbReference type="Proteomes" id="UP001203852"/>
    </source>
</evidence>
<keyword evidence="5" id="KW-0862">Zinc</keyword>
<dbReference type="InterPro" id="IPR051059">
    <property type="entry name" value="VerF-like"/>
</dbReference>
<dbReference type="SUPFAM" id="SSF57667">
    <property type="entry name" value="beta-beta-alpha zinc fingers"/>
    <property type="match status" value="1"/>
</dbReference>
<dbReference type="CDD" id="cd12148">
    <property type="entry name" value="fungal_TF_MHR"/>
    <property type="match status" value="1"/>
</dbReference>
<comment type="caution">
    <text evidence="10">The sequence shown here is derived from an EMBL/GenBank/DDBJ whole genome shotgun (WGS) entry which is preliminary data.</text>
</comment>
<dbReference type="InterPro" id="IPR036236">
    <property type="entry name" value="Znf_C2H2_sf"/>
</dbReference>
<protein>
    <recommendedName>
        <fullName evidence="9">C2H2-type domain-containing protein</fullName>
    </recommendedName>
</protein>
<evidence type="ECO:0000256" key="5">
    <source>
        <dbReference type="ARBA" id="ARBA00022833"/>
    </source>
</evidence>
<evidence type="ECO:0000256" key="8">
    <source>
        <dbReference type="SAM" id="MobiDB-lite"/>
    </source>
</evidence>
<dbReference type="PROSITE" id="PS50157">
    <property type="entry name" value="ZINC_FINGER_C2H2_2"/>
    <property type="match status" value="1"/>
</dbReference>
<dbReference type="Pfam" id="PF04082">
    <property type="entry name" value="Fungal_trans"/>
    <property type="match status" value="1"/>
</dbReference>
<dbReference type="Gene3D" id="3.30.160.60">
    <property type="entry name" value="Classic Zinc Finger"/>
    <property type="match status" value="1"/>
</dbReference>
<dbReference type="GO" id="GO:0000978">
    <property type="term" value="F:RNA polymerase II cis-regulatory region sequence-specific DNA binding"/>
    <property type="evidence" value="ECO:0007669"/>
    <property type="project" value="InterPro"/>
</dbReference>
<dbReference type="GO" id="GO:0005634">
    <property type="term" value="C:nucleus"/>
    <property type="evidence" value="ECO:0007669"/>
    <property type="project" value="UniProtKB-SubCell"/>
</dbReference>
<keyword evidence="4 7" id="KW-0863">Zinc-finger</keyword>
<evidence type="ECO:0000256" key="3">
    <source>
        <dbReference type="ARBA" id="ARBA00022737"/>
    </source>
</evidence>
<keyword evidence="6" id="KW-0539">Nucleus</keyword>
<gene>
    <name evidence="10" type="ORF">EDD36DRAFT_464236</name>
</gene>
<feature type="region of interest" description="Disordered" evidence="8">
    <location>
        <begin position="154"/>
        <end position="179"/>
    </location>
</feature>
<feature type="region of interest" description="Disordered" evidence="8">
    <location>
        <begin position="80"/>
        <end position="114"/>
    </location>
</feature>
<evidence type="ECO:0000256" key="1">
    <source>
        <dbReference type="ARBA" id="ARBA00004123"/>
    </source>
</evidence>
<comment type="subcellular location">
    <subcellularLocation>
        <location evidence="1">Nucleus</location>
    </subcellularLocation>
</comment>
<evidence type="ECO:0000256" key="7">
    <source>
        <dbReference type="PROSITE-ProRule" id="PRU00042"/>
    </source>
</evidence>
<evidence type="ECO:0000256" key="2">
    <source>
        <dbReference type="ARBA" id="ARBA00022723"/>
    </source>
</evidence>
<proteinExistence type="predicted"/>
<feature type="compositionally biased region" description="Basic and acidic residues" evidence="8">
    <location>
        <begin position="81"/>
        <end position="95"/>
    </location>
</feature>
<sequence length="726" mass="81654">MRGQTRVKSRSRRRECENGSISNTLFTRPHECDHHGCDKAFTRAEHLRRHRLNHQAPKLWTCASCLATFVRQDLWQRHKHTPDDIPQKTDIDPSRARHATPQGQGVDAEDHGSSNWRIDRLAADETSLHSSHPAVEFYVDEPFTLLEPDLSALTGPLTPSGVEGSAPRPPDDDPPPIYLQESQSKILAPMDGEYDAPSCGRTICNALTAEKRIELLFALKSMSDIDINDGIFSLNGMKQGIHLYARNISIEYSIVHNEFLLPSKKETKTAMEEAVDGPATPELLWAVITLGWALMRSENSRELGIACEIQRALRKAVICHPGLTLSPPLSLVQALFFALVFARYQGTREEYGFSVIFHSVLLDNHEISPSDTKASLYKSWAIWMHKESIKRLLLQTFVLDVKHSILHCGNLTISPADLHLSLPLPEDTWYLNSAEEWTAAVSLVNGKTRRFISVLEEEWSSPRSGKSGYDLQSSSNAILYGMVAIARETVKQRENVFTNQSTQSLEMVADTMQRYLKAWDRNRNHNRVSTTIQSFLWRNCSCMVRLSHTLYEITPMDLQLVAGMNPIEGKFHSAADYMKSKGKIRAWAKQRRSLSGVSCAAKILRERLCSASDSVHSHHCLWCLYLAGLVCWNFGLAITGTVDTEELVCNGRVTSRKLAKEKCDIYLQSIIGDGDLPRDARYHWKTAGMLIVLIDFLRAQCCGGLIEEGVELLIRIAGLKPDILDL</sequence>
<keyword evidence="11" id="KW-1185">Reference proteome</keyword>
<dbReference type="AlphaFoldDB" id="A0AAN6DZH0"/>
<organism evidence="10 11">
    <name type="scientific">Exophiala viscosa</name>
    <dbReference type="NCBI Taxonomy" id="2486360"/>
    <lineage>
        <taxon>Eukaryota</taxon>
        <taxon>Fungi</taxon>
        <taxon>Dikarya</taxon>
        <taxon>Ascomycota</taxon>
        <taxon>Pezizomycotina</taxon>
        <taxon>Eurotiomycetes</taxon>
        <taxon>Chaetothyriomycetidae</taxon>
        <taxon>Chaetothyriales</taxon>
        <taxon>Herpotrichiellaceae</taxon>
        <taxon>Exophiala</taxon>
    </lineage>
</organism>
<name>A0AAN6DZH0_9EURO</name>
<keyword evidence="3" id="KW-0677">Repeat</keyword>
<dbReference type="GO" id="GO:0000981">
    <property type="term" value="F:DNA-binding transcription factor activity, RNA polymerase II-specific"/>
    <property type="evidence" value="ECO:0007669"/>
    <property type="project" value="InterPro"/>
</dbReference>
<accession>A0AAN6DZH0</accession>
<feature type="domain" description="C2H2-type" evidence="9">
    <location>
        <begin position="30"/>
        <end position="59"/>
    </location>
</feature>
<dbReference type="PANTHER" id="PTHR40626">
    <property type="entry name" value="MIP31509P"/>
    <property type="match status" value="1"/>
</dbReference>
<dbReference type="InterPro" id="IPR007219">
    <property type="entry name" value="XnlR_reg_dom"/>
</dbReference>
<dbReference type="InterPro" id="IPR013087">
    <property type="entry name" value="Znf_C2H2_type"/>
</dbReference>
<dbReference type="EMBL" id="MU404353">
    <property type="protein sequence ID" value="KAI1614397.1"/>
    <property type="molecule type" value="Genomic_DNA"/>
</dbReference>
<dbReference type="GO" id="GO:0008270">
    <property type="term" value="F:zinc ion binding"/>
    <property type="evidence" value="ECO:0007669"/>
    <property type="project" value="UniProtKB-KW"/>
</dbReference>
<evidence type="ECO:0000256" key="6">
    <source>
        <dbReference type="ARBA" id="ARBA00023242"/>
    </source>
</evidence>
<reference evidence="10" key="1">
    <citation type="journal article" date="2022" name="bioRxiv">
        <title>Deciphering the potential niche of two novel black yeast fungi from a biological soil crust based on their genomes, phenotypes, and melanin regulation.</title>
        <authorList>
            <consortium name="DOE Joint Genome Institute"/>
            <person name="Carr E.C."/>
            <person name="Barton Q."/>
            <person name="Grambo S."/>
            <person name="Sullivan M."/>
            <person name="Renfro C.M."/>
            <person name="Kuo A."/>
            <person name="Pangilinan J."/>
            <person name="Lipzen A."/>
            <person name="Keymanesh K."/>
            <person name="Savage E."/>
            <person name="Barry K."/>
            <person name="Grigoriev I.V."/>
            <person name="Riekhof W.R."/>
            <person name="Harris S.S."/>
        </authorList>
    </citation>
    <scope>NUCLEOTIDE SEQUENCE</scope>
    <source>
        <strain evidence="10">JF 03-4F</strain>
    </source>
</reference>
<dbReference type="GO" id="GO:0006351">
    <property type="term" value="P:DNA-templated transcription"/>
    <property type="evidence" value="ECO:0007669"/>
    <property type="project" value="InterPro"/>
</dbReference>
<evidence type="ECO:0000313" key="10">
    <source>
        <dbReference type="EMBL" id="KAI1614397.1"/>
    </source>
</evidence>
<dbReference type="Proteomes" id="UP001203852">
    <property type="component" value="Unassembled WGS sequence"/>
</dbReference>
<keyword evidence="2" id="KW-0479">Metal-binding</keyword>
<dbReference type="PROSITE" id="PS00028">
    <property type="entry name" value="ZINC_FINGER_C2H2_1"/>
    <property type="match status" value="1"/>
</dbReference>